<comment type="catalytic activity">
    <reaction evidence="23">
        <text>N-(9Z-octadecenoyl)-taurine + H2O = taurine + (9Z)-octadecenoate</text>
        <dbReference type="Rhea" id="RHEA:63148"/>
        <dbReference type="ChEBI" id="CHEBI:15377"/>
        <dbReference type="ChEBI" id="CHEBI:30823"/>
        <dbReference type="ChEBI" id="CHEBI:146191"/>
        <dbReference type="ChEBI" id="CHEBI:507393"/>
    </reaction>
    <physiologicalReaction direction="left-to-right" evidence="23">
        <dbReference type="Rhea" id="RHEA:63149"/>
    </physiologicalReaction>
</comment>
<evidence type="ECO:0000256" key="34">
    <source>
        <dbReference type="ARBA" id="ARBA00073178"/>
    </source>
</evidence>
<evidence type="ECO:0000256" key="27">
    <source>
        <dbReference type="ARBA" id="ARBA00052512"/>
    </source>
</evidence>
<dbReference type="OMA" id="PRIDYVM"/>
<comment type="catalytic activity">
    <reaction evidence="22">
        <text>N-docosanoyl-taurine + H2O = docosanoate + taurine</text>
        <dbReference type="Rhea" id="RHEA:63156"/>
        <dbReference type="ChEBI" id="CHEBI:15377"/>
        <dbReference type="ChEBI" id="CHEBI:23858"/>
        <dbReference type="ChEBI" id="CHEBI:146196"/>
        <dbReference type="ChEBI" id="CHEBI:507393"/>
    </reaction>
    <physiologicalReaction direction="left-to-right" evidence="22">
        <dbReference type="Rhea" id="RHEA:63157"/>
    </physiologicalReaction>
</comment>
<protein>
    <recommendedName>
        <fullName evidence="34">Fatty-acid amide hydrolase 1</fullName>
        <ecNumber evidence="3">3.5.1.99</ecNumber>
    </recommendedName>
    <alternativeName>
        <fullName evidence="37">Anandamide amidohydrolase 1</fullName>
    </alternativeName>
    <alternativeName>
        <fullName evidence="35">Fatty acid ester hydrolase</fullName>
    </alternativeName>
    <alternativeName>
        <fullName evidence="36">Oleamide hydrolase 1</fullName>
    </alternativeName>
</protein>
<comment type="catalytic activity">
    <reaction evidence="27">
        <text>(6Z)-octadecenamide + H2O = (6Z)-octadecenoate + NH4(+)</text>
        <dbReference type="Rhea" id="RHEA:63008"/>
        <dbReference type="ChEBI" id="CHEBI:15377"/>
        <dbReference type="ChEBI" id="CHEBI:28938"/>
        <dbReference type="ChEBI" id="CHEBI:32375"/>
        <dbReference type="ChEBI" id="CHEBI:146168"/>
    </reaction>
    <physiologicalReaction direction="left-to-right" evidence="27">
        <dbReference type="Rhea" id="RHEA:63009"/>
    </physiologicalReaction>
</comment>
<evidence type="ECO:0000256" key="24">
    <source>
        <dbReference type="ARBA" id="ARBA00052337"/>
    </source>
</evidence>
<evidence type="ECO:0000256" key="11">
    <source>
        <dbReference type="ARBA" id="ARBA00048606"/>
    </source>
</evidence>
<accession>A0A8D0GYG2</accession>
<comment type="catalytic activity">
    <reaction evidence="21">
        <text>N-tetracosanoyl-taurine + H2O = tetracosanoate + taurine</text>
        <dbReference type="Rhea" id="RHEA:63140"/>
        <dbReference type="ChEBI" id="CHEBI:15377"/>
        <dbReference type="ChEBI" id="CHEBI:31014"/>
        <dbReference type="ChEBI" id="CHEBI:132049"/>
        <dbReference type="ChEBI" id="CHEBI:507393"/>
    </reaction>
    <physiologicalReaction direction="left-to-right" evidence="21">
        <dbReference type="Rhea" id="RHEA:63141"/>
    </physiologicalReaction>
</comment>
<dbReference type="PANTHER" id="PTHR45847:SF8">
    <property type="entry name" value="FATTY ACID AMIDE HYDROLASE-RELATED"/>
    <property type="match status" value="1"/>
</dbReference>
<evidence type="ECO:0000256" key="5">
    <source>
        <dbReference type="ARBA" id="ARBA00022801"/>
    </source>
</evidence>
<dbReference type="InterPro" id="IPR023631">
    <property type="entry name" value="Amidase_dom"/>
</dbReference>
<comment type="catalytic activity">
    <reaction evidence="29">
        <text>N-tricosanoyl-taurine + H2O = tricosanoate + taurine</text>
        <dbReference type="Rhea" id="RHEA:63164"/>
        <dbReference type="ChEBI" id="CHEBI:15377"/>
        <dbReference type="ChEBI" id="CHEBI:79007"/>
        <dbReference type="ChEBI" id="CHEBI:146197"/>
        <dbReference type="ChEBI" id="CHEBI:507393"/>
    </reaction>
    <physiologicalReaction direction="left-to-right" evidence="29">
        <dbReference type="Rhea" id="RHEA:63165"/>
    </physiologicalReaction>
</comment>
<comment type="catalytic activity">
    <reaction evidence="11">
        <text>N-(5Z,8Z,11Z,14Z-eicosatetraenoyl)-ethanolamine + H2O = ethanolamine + (5Z,8Z,11Z,14Z)-eicosatetraenoate</text>
        <dbReference type="Rhea" id="RHEA:26136"/>
        <dbReference type="ChEBI" id="CHEBI:2700"/>
        <dbReference type="ChEBI" id="CHEBI:15377"/>
        <dbReference type="ChEBI" id="CHEBI:32395"/>
        <dbReference type="ChEBI" id="CHEBI:57603"/>
        <dbReference type="EC" id="3.5.1.99"/>
    </reaction>
    <physiologicalReaction direction="left-to-right" evidence="11">
        <dbReference type="Rhea" id="RHEA:26137"/>
    </physiologicalReaction>
</comment>
<dbReference type="Ensembl" id="ENSSPUT00000012304.1">
    <property type="protein sequence ID" value="ENSSPUP00000011529.1"/>
    <property type="gene ID" value="ENSSPUG00000008848.1"/>
</dbReference>
<evidence type="ECO:0000256" key="7">
    <source>
        <dbReference type="ARBA" id="ARBA00023098"/>
    </source>
</evidence>
<evidence type="ECO:0000256" key="21">
    <source>
        <dbReference type="ARBA" id="ARBA00051492"/>
    </source>
</evidence>
<evidence type="ECO:0000256" key="17">
    <source>
        <dbReference type="ARBA" id="ARBA00051200"/>
    </source>
</evidence>
<evidence type="ECO:0000256" key="18">
    <source>
        <dbReference type="ARBA" id="ARBA00051311"/>
    </source>
</evidence>
<dbReference type="GO" id="GO:0009062">
    <property type="term" value="P:fatty acid catabolic process"/>
    <property type="evidence" value="ECO:0007669"/>
    <property type="project" value="TreeGrafter"/>
</dbReference>
<dbReference type="GO" id="GO:0004040">
    <property type="term" value="F:amidase activity"/>
    <property type="evidence" value="ECO:0007669"/>
    <property type="project" value="TreeGrafter"/>
</dbReference>
<organism evidence="39 40">
    <name type="scientific">Sphenodon punctatus</name>
    <name type="common">Tuatara</name>
    <name type="synonym">Hatteria punctata</name>
    <dbReference type="NCBI Taxonomy" id="8508"/>
    <lineage>
        <taxon>Eukaryota</taxon>
        <taxon>Metazoa</taxon>
        <taxon>Chordata</taxon>
        <taxon>Craniata</taxon>
        <taxon>Vertebrata</taxon>
        <taxon>Euteleostomi</taxon>
        <taxon>Lepidosauria</taxon>
        <taxon>Sphenodontia</taxon>
        <taxon>Sphenodontidae</taxon>
        <taxon>Sphenodon</taxon>
    </lineage>
</organism>
<comment type="catalytic activity">
    <reaction evidence="32">
        <text>(8Z,11Z,14Z)-eicosatrienamide + H2O = (8Z,11Z,14Z)-eicosatrienoate + NH4(+)</text>
        <dbReference type="Rhea" id="RHEA:62996"/>
        <dbReference type="ChEBI" id="CHEBI:15377"/>
        <dbReference type="ChEBI" id="CHEBI:28938"/>
        <dbReference type="ChEBI" id="CHEBI:71589"/>
        <dbReference type="ChEBI" id="CHEBI:146163"/>
    </reaction>
    <physiologicalReaction direction="left-to-right" evidence="32">
        <dbReference type="Rhea" id="RHEA:62997"/>
    </physiologicalReaction>
</comment>
<evidence type="ECO:0000256" key="2">
    <source>
        <dbReference type="ARBA" id="ARBA00009199"/>
    </source>
</evidence>
<evidence type="ECO:0000256" key="13">
    <source>
        <dbReference type="ARBA" id="ARBA00050403"/>
    </source>
</evidence>
<evidence type="ECO:0000256" key="25">
    <source>
        <dbReference type="ARBA" id="ARBA00052426"/>
    </source>
</evidence>
<evidence type="ECO:0000256" key="20">
    <source>
        <dbReference type="ARBA" id="ARBA00051454"/>
    </source>
</evidence>
<evidence type="ECO:0000256" key="23">
    <source>
        <dbReference type="ARBA" id="ARBA00052289"/>
    </source>
</evidence>
<evidence type="ECO:0000313" key="40">
    <source>
        <dbReference type="Proteomes" id="UP000694392"/>
    </source>
</evidence>
<evidence type="ECO:0000256" key="4">
    <source>
        <dbReference type="ARBA" id="ARBA00022553"/>
    </source>
</evidence>
<comment type="catalytic activity">
    <reaction evidence="14">
        <text>1-O-methyl-(5Z,8Z,11Z,14Z)-eicosatetraenoate + H2O = methanol + (5Z,8Z,11Z,14Z)-eicosatetraenoate + H(+)</text>
        <dbReference type="Rhea" id="RHEA:63052"/>
        <dbReference type="ChEBI" id="CHEBI:15377"/>
        <dbReference type="ChEBI" id="CHEBI:15378"/>
        <dbReference type="ChEBI" id="CHEBI:17790"/>
        <dbReference type="ChEBI" id="CHEBI:32395"/>
        <dbReference type="ChEBI" id="CHEBI:78033"/>
    </reaction>
    <physiologicalReaction direction="left-to-right" evidence="14">
        <dbReference type="Rhea" id="RHEA:63053"/>
    </physiologicalReaction>
</comment>
<dbReference type="Pfam" id="PF01425">
    <property type="entry name" value="Amidase"/>
    <property type="match status" value="1"/>
</dbReference>
<evidence type="ECO:0000256" key="8">
    <source>
        <dbReference type="ARBA" id="ARBA00047450"/>
    </source>
</evidence>
<comment type="catalytic activity">
    <reaction evidence="10">
        <text>N-(9Z-octadecenoyl) ethanolamine + H2O = ethanolamine + (9Z)-octadecenoate</text>
        <dbReference type="Rhea" id="RHEA:45060"/>
        <dbReference type="ChEBI" id="CHEBI:15377"/>
        <dbReference type="ChEBI" id="CHEBI:30823"/>
        <dbReference type="ChEBI" id="CHEBI:57603"/>
        <dbReference type="ChEBI" id="CHEBI:71466"/>
    </reaction>
    <physiologicalReaction direction="left-to-right" evidence="10">
        <dbReference type="Rhea" id="RHEA:45061"/>
    </physiologicalReaction>
</comment>
<comment type="catalytic activity">
    <reaction evidence="18">
        <text>(11Z)-eicosenamide + H2O = (11Z)-eicosenoate + NH4(+)</text>
        <dbReference type="Rhea" id="RHEA:63120"/>
        <dbReference type="ChEBI" id="CHEBI:15377"/>
        <dbReference type="ChEBI" id="CHEBI:28938"/>
        <dbReference type="ChEBI" id="CHEBI:32426"/>
        <dbReference type="ChEBI" id="CHEBI:146167"/>
    </reaction>
    <physiologicalReaction direction="left-to-right" evidence="18">
        <dbReference type="Rhea" id="RHEA:63121"/>
    </physiologicalReaction>
</comment>
<comment type="catalytic activity">
    <reaction evidence="30">
        <text>N-(5Z,8Z,11Z,14Z)-eicosatetraenoyl-glycine + H2O = (5Z,8Z,11Z,14Z)-eicosatetraenoate + glycine</text>
        <dbReference type="Rhea" id="RHEA:64108"/>
        <dbReference type="ChEBI" id="CHEBI:15377"/>
        <dbReference type="ChEBI" id="CHEBI:32395"/>
        <dbReference type="ChEBI" id="CHEBI:57305"/>
        <dbReference type="ChEBI" id="CHEBI:59002"/>
    </reaction>
    <physiologicalReaction direction="left-to-right" evidence="30">
        <dbReference type="Rhea" id="RHEA:64109"/>
    </physiologicalReaction>
</comment>
<evidence type="ECO:0000259" key="38">
    <source>
        <dbReference type="Pfam" id="PF01425"/>
    </source>
</evidence>
<proteinExistence type="inferred from homology"/>
<evidence type="ECO:0000256" key="19">
    <source>
        <dbReference type="ARBA" id="ARBA00051346"/>
    </source>
</evidence>
<evidence type="ECO:0000256" key="26">
    <source>
        <dbReference type="ARBA" id="ARBA00052458"/>
    </source>
</evidence>
<keyword evidence="6" id="KW-0442">Lipid degradation</keyword>
<comment type="catalytic activity">
    <reaction evidence="1">
        <text>(9Z)-octadecenamide + H2O = (9Z)-octadecenoate + NH4(+)</text>
        <dbReference type="Rhea" id="RHEA:26506"/>
        <dbReference type="ChEBI" id="CHEBI:15377"/>
        <dbReference type="ChEBI" id="CHEBI:28938"/>
        <dbReference type="ChEBI" id="CHEBI:30823"/>
        <dbReference type="ChEBI" id="CHEBI:116314"/>
        <dbReference type="EC" id="3.5.1.99"/>
    </reaction>
    <physiologicalReaction direction="left-to-right" evidence="1">
        <dbReference type="Rhea" id="RHEA:26507"/>
    </physiologicalReaction>
</comment>
<name>A0A8D0GYG2_SPHPU</name>
<dbReference type="PANTHER" id="PTHR45847">
    <property type="entry name" value="FATTY ACID AMIDE HYDROLASE"/>
    <property type="match status" value="1"/>
</dbReference>
<comment type="catalytic activity">
    <reaction evidence="12">
        <text>N-(5Z,8Z,11Z,14Z-eicosatetraenoyl)-L-serine + H2O = (5Z,8Z,11Z,14Z)-eicosatetraenoate + L-serine</text>
        <dbReference type="Rhea" id="RHEA:64116"/>
        <dbReference type="ChEBI" id="CHEBI:15377"/>
        <dbReference type="ChEBI" id="CHEBI:32395"/>
        <dbReference type="ChEBI" id="CHEBI:33384"/>
        <dbReference type="ChEBI" id="CHEBI:149697"/>
    </reaction>
    <physiologicalReaction direction="left-to-right" evidence="12">
        <dbReference type="Rhea" id="RHEA:64117"/>
    </physiologicalReaction>
</comment>
<evidence type="ECO:0000256" key="22">
    <source>
        <dbReference type="ARBA" id="ARBA00051914"/>
    </source>
</evidence>
<comment type="catalytic activity">
    <reaction evidence="16">
        <text>N-(15Z-tetracosenoyl)-ethanolamine + H2O = (15Z)-tetracosenoate + ethanolamine</text>
        <dbReference type="Rhea" id="RHEA:63144"/>
        <dbReference type="ChEBI" id="CHEBI:15377"/>
        <dbReference type="ChEBI" id="CHEBI:32392"/>
        <dbReference type="ChEBI" id="CHEBI:57603"/>
        <dbReference type="ChEBI" id="CHEBI:146187"/>
    </reaction>
    <physiologicalReaction direction="left-to-right" evidence="16">
        <dbReference type="Rhea" id="RHEA:63145"/>
    </physiologicalReaction>
</comment>
<evidence type="ECO:0000256" key="9">
    <source>
        <dbReference type="ARBA" id="ARBA00047476"/>
    </source>
</evidence>
<comment type="catalytic activity">
    <reaction evidence="31">
        <text>(11Z,14Z,17Z)-eicosatrienamide + H2O = (11Z,14Z,17Z)-eicosatrienoate + NH4(+)</text>
        <dbReference type="Rhea" id="RHEA:63000"/>
        <dbReference type="ChEBI" id="CHEBI:15377"/>
        <dbReference type="ChEBI" id="CHEBI:28938"/>
        <dbReference type="ChEBI" id="CHEBI:77223"/>
        <dbReference type="ChEBI" id="CHEBI:146164"/>
    </reaction>
    <physiologicalReaction direction="left-to-right" evidence="31">
        <dbReference type="Rhea" id="RHEA:63001"/>
    </physiologicalReaction>
</comment>
<comment type="catalytic activity">
    <reaction evidence="19">
        <text>N-(9Z-hexadecenoyl) ethanolamine + H2O = (9Z)-hexadecenoate + ethanolamine</text>
        <dbReference type="Rhea" id="RHEA:35563"/>
        <dbReference type="ChEBI" id="CHEBI:15377"/>
        <dbReference type="ChEBI" id="CHEBI:32372"/>
        <dbReference type="ChEBI" id="CHEBI:57603"/>
        <dbReference type="ChEBI" id="CHEBI:71465"/>
    </reaction>
    <physiologicalReaction direction="left-to-right" evidence="19">
        <dbReference type="Rhea" id="RHEA:35564"/>
    </physiologicalReaction>
</comment>
<dbReference type="SUPFAM" id="SSF75304">
    <property type="entry name" value="Amidase signature (AS) enzymes"/>
    <property type="match status" value="1"/>
</dbReference>
<evidence type="ECO:0000256" key="10">
    <source>
        <dbReference type="ARBA" id="ARBA00048052"/>
    </source>
</evidence>
<dbReference type="EC" id="3.5.1.99" evidence="3"/>
<dbReference type="Proteomes" id="UP000694392">
    <property type="component" value="Unplaced"/>
</dbReference>
<evidence type="ECO:0000256" key="31">
    <source>
        <dbReference type="ARBA" id="ARBA00052818"/>
    </source>
</evidence>
<keyword evidence="5" id="KW-0378">Hydrolase</keyword>
<comment type="catalytic activity">
    <reaction evidence="8">
        <text>(9Z)-octadecenoate + glycine = N-(9Z-octadecenoyl)glycine + H2O</text>
        <dbReference type="Rhea" id="RHEA:51316"/>
        <dbReference type="ChEBI" id="CHEBI:15377"/>
        <dbReference type="ChEBI" id="CHEBI:30823"/>
        <dbReference type="ChEBI" id="CHEBI:57305"/>
        <dbReference type="ChEBI" id="CHEBI:133992"/>
    </reaction>
    <physiologicalReaction direction="right-to-left" evidence="8">
        <dbReference type="Rhea" id="RHEA:51318"/>
    </physiologicalReaction>
</comment>
<keyword evidence="40" id="KW-1185">Reference proteome</keyword>
<evidence type="ECO:0000256" key="37">
    <source>
        <dbReference type="ARBA" id="ARBA00077216"/>
    </source>
</evidence>
<sequence>MLQEKLRQLLPEAEVDVRTVSALLCGSAAAVLAFKWVGQRRIERRLEEVKQRRDQGLGQMEKAARQFKQQNPGVQTGSILSLSLLELAEKLKDESLSPDSVLYTYMEKAMVVTREVNCVTDFMPECEEQLREVKKQKEKGLLYGIPVSIKDNIGCKGHFSTLGLLQFLRAPQEDDCVLVKVLKRQGAIPFVKTNSSQSVLNYDCGNPLFGRTVNPHNHSKCSGGSSGGEGALVGGGGSILGMGSDVAGSIRLPSSFCGICGFKPTGNRLSTAGVADPVAGMNSVTSVLGPMARDVDSLALCMRALLCEDMFRLDPTVPPMPFNEQIYTSTTRLRIGFYDGDGYFEPSPSMRRAIHETKTLLQEAGHTLVPFTIPRIEHAVHELFTRALFADGAATLLEKYKGDLVHPTLRSQIRCYRIPILVKRILSFILTPVVSPLDLSQLC</sequence>
<evidence type="ECO:0000256" key="6">
    <source>
        <dbReference type="ARBA" id="ARBA00022963"/>
    </source>
</evidence>
<feature type="domain" description="Amidase" evidence="38">
    <location>
        <begin position="101"/>
        <end position="401"/>
    </location>
</feature>
<evidence type="ECO:0000256" key="32">
    <source>
        <dbReference type="ARBA" id="ARBA00052857"/>
    </source>
</evidence>
<comment type="catalytic activity">
    <reaction evidence="25">
        <text>(9Z,12Z)-octadecadienamide + H2O = (9Z,12Z)-octadecadienoate + NH4(+)</text>
        <dbReference type="Rhea" id="RHEA:63020"/>
        <dbReference type="ChEBI" id="CHEBI:15377"/>
        <dbReference type="ChEBI" id="CHEBI:28938"/>
        <dbReference type="ChEBI" id="CHEBI:30245"/>
        <dbReference type="ChEBI" id="CHEBI:82984"/>
    </reaction>
    <physiologicalReaction direction="left-to-right" evidence="25">
        <dbReference type="Rhea" id="RHEA:63021"/>
    </physiologicalReaction>
</comment>
<evidence type="ECO:0000256" key="1">
    <source>
        <dbReference type="ARBA" id="ARBA00000208"/>
    </source>
</evidence>
<evidence type="ECO:0000256" key="12">
    <source>
        <dbReference type="ARBA" id="ARBA00050294"/>
    </source>
</evidence>
<evidence type="ECO:0000256" key="14">
    <source>
        <dbReference type="ARBA" id="ARBA00050481"/>
    </source>
</evidence>
<dbReference type="InterPro" id="IPR020556">
    <property type="entry name" value="Amidase_CS"/>
</dbReference>
<evidence type="ECO:0000256" key="16">
    <source>
        <dbReference type="ARBA" id="ARBA00050992"/>
    </source>
</evidence>
<evidence type="ECO:0000256" key="29">
    <source>
        <dbReference type="ARBA" id="ARBA00052634"/>
    </source>
</evidence>
<keyword evidence="7" id="KW-0443">Lipid metabolism</keyword>
<comment type="similarity">
    <text evidence="2">Belongs to the amidase family.</text>
</comment>
<evidence type="ECO:0000256" key="28">
    <source>
        <dbReference type="ARBA" id="ARBA00052514"/>
    </source>
</evidence>
<dbReference type="PROSITE" id="PS00571">
    <property type="entry name" value="AMIDASES"/>
    <property type="match status" value="1"/>
</dbReference>
<evidence type="ECO:0000313" key="39">
    <source>
        <dbReference type="Ensembl" id="ENSSPUP00000011529.1"/>
    </source>
</evidence>
<dbReference type="GO" id="GO:0017064">
    <property type="term" value="F:fatty acid amide hydrolase activity"/>
    <property type="evidence" value="ECO:0007669"/>
    <property type="project" value="UniProtKB-EC"/>
</dbReference>
<keyword evidence="4" id="KW-0597">Phosphoprotein</keyword>
<dbReference type="FunFam" id="3.90.1300.10:FF:000001">
    <property type="entry name" value="Fatty-acid amide hydrolase 1"/>
    <property type="match status" value="1"/>
</dbReference>
<comment type="catalytic activity">
    <reaction evidence="24">
        <text>(9Z,12Z,15Z)-octadecatrienamide + H2O = (9Z,12Z,15Z)-octadecatrienoate + NH4(+)</text>
        <dbReference type="Rhea" id="RHEA:62976"/>
        <dbReference type="ChEBI" id="CHEBI:15377"/>
        <dbReference type="ChEBI" id="CHEBI:28938"/>
        <dbReference type="ChEBI" id="CHEBI:32387"/>
        <dbReference type="ChEBI" id="CHEBI:142684"/>
    </reaction>
    <physiologicalReaction direction="left-to-right" evidence="24">
        <dbReference type="Rhea" id="RHEA:62977"/>
    </physiologicalReaction>
</comment>
<evidence type="ECO:0000256" key="33">
    <source>
        <dbReference type="ARBA" id="ARBA00052906"/>
    </source>
</evidence>
<comment type="catalytic activity">
    <reaction evidence="26">
        <text>N-docosanoyl-ethanolamine + H2O = docosanoate + ethanolamine</text>
        <dbReference type="Rhea" id="RHEA:63128"/>
        <dbReference type="ChEBI" id="CHEBI:15377"/>
        <dbReference type="ChEBI" id="CHEBI:23858"/>
        <dbReference type="ChEBI" id="CHEBI:57603"/>
        <dbReference type="ChEBI" id="CHEBI:146186"/>
    </reaction>
    <physiologicalReaction direction="left-to-right" evidence="26">
        <dbReference type="Rhea" id="RHEA:63129"/>
    </physiologicalReaction>
</comment>
<comment type="catalytic activity">
    <reaction evidence="20">
        <text>N-octadecanoyl ethanolamine + H2O = octadecanoate + ethanolamine</text>
        <dbReference type="Rhea" id="RHEA:63124"/>
        <dbReference type="ChEBI" id="CHEBI:15377"/>
        <dbReference type="ChEBI" id="CHEBI:25629"/>
        <dbReference type="ChEBI" id="CHEBI:57603"/>
        <dbReference type="ChEBI" id="CHEBI:85299"/>
    </reaction>
    <physiologicalReaction direction="left-to-right" evidence="20">
        <dbReference type="Rhea" id="RHEA:63125"/>
    </physiologicalReaction>
</comment>
<evidence type="ECO:0000256" key="36">
    <source>
        <dbReference type="ARBA" id="ARBA00077157"/>
    </source>
</evidence>
<comment type="catalytic activity">
    <reaction evidence="17">
        <text>(5Z,8Z,11Z,14Z)-eicosatetraenamide + H2O = (5Z,8Z,11Z,14Z)-eicosatetraenoate + NH4(+)</text>
        <dbReference type="Rhea" id="RHEA:63016"/>
        <dbReference type="ChEBI" id="CHEBI:15377"/>
        <dbReference type="ChEBI" id="CHEBI:28938"/>
        <dbReference type="ChEBI" id="CHEBI:32395"/>
        <dbReference type="ChEBI" id="CHEBI:137830"/>
    </reaction>
    <physiologicalReaction direction="left-to-right" evidence="17">
        <dbReference type="Rhea" id="RHEA:63017"/>
    </physiologicalReaction>
</comment>
<dbReference type="InterPro" id="IPR052096">
    <property type="entry name" value="Endocannabinoid_amidase"/>
</dbReference>
<comment type="catalytic activity">
    <reaction evidence="33">
        <text>(15Z)-tetracosenamide + H2O = (15Z)-tetracosenoate + NH4(+)</text>
        <dbReference type="Rhea" id="RHEA:63028"/>
        <dbReference type="ChEBI" id="CHEBI:15377"/>
        <dbReference type="ChEBI" id="CHEBI:28938"/>
        <dbReference type="ChEBI" id="CHEBI:32392"/>
        <dbReference type="ChEBI" id="CHEBI:146166"/>
    </reaction>
    <physiologicalReaction direction="left-to-right" evidence="33">
        <dbReference type="Rhea" id="RHEA:63029"/>
    </physiologicalReaction>
</comment>
<dbReference type="InterPro" id="IPR036928">
    <property type="entry name" value="AS_sf"/>
</dbReference>
<evidence type="ECO:0000256" key="3">
    <source>
        <dbReference type="ARBA" id="ARBA00012112"/>
    </source>
</evidence>
<comment type="catalytic activity">
    <reaction evidence="28">
        <text>N-(15Z-tetracosenoyl)-taurine + H2O = (15Z)-tetracosenoate + taurine</text>
        <dbReference type="Rhea" id="RHEA:63160"/>
        <dbReference type="ChEBI" id="CHEBI:15377"/>
        <dbReference type="ChEBI" id="CHEBI:32392"/>
        <dbReference type="ChEBI" id="CHEBI:146198"/>
        <dbReference type="ChEBI" id="CHEBI:507393"/>
    </reaction>
    <physiologicalReaction direction="left-to-right" evidence="28">
        <dbReference type="Rhea" id="RHEA:63161"/>
    </physiologicalReaction>
</comment>
<reference evidence="39" key="1">
    <citation type="submission" date="2025-08" db="UniProtKB">
        <authorList>
            <consortium name="Ensembl"/>
        </authorList>
    </citation>
    <scope>IDENTIFICATION</scope>
</reference>
<dbReference type="GeneTree" id="ENSGT00940000163316"/>
<dbReference type="Gene3D" id="3.90.1300.10">
    <property type="entry name" value="Amidase signature (AS) domain"/>
    <property type="match status" value="1"/>
</dbReference>
<evidence type="ECO:0000256" key="30">
    <source>
        <dbReference type="ARBA" id="ARBA00052709"/>
    </source>
</evidence>
<dbReference type="AlphaFoldDB" id="A0A8D0GYG2"/>
<evidence type="ECO:0000256" key="35">
    <source>
        <dbReference type="ARBA" id="ARBA00077111"/>
    </source>
</evidence>
<comment type="catalytic activity">
    <reaction evidence="9">
        <text>2-(5Z,8Z,11Z,14Z-eicosatetraenoyl)-glycerol + H2O = glycerol + (5Z,8Z,11Z,14Z)-eicosatetraenoate + H(+)</text>
        <dbReference type="Rhea" id="RHEA:26132"/>
        <dbReference type="ChEBI" id="CHEBI:15377"/>
        <dbReference type="ChEBI" id="CHEBI:15378"/>
        <dbReference type="ChEBI" id="CHEBI:17754"/>
        <dbReference type="ChEBI" id="CHEBI:32395"/>
        <dbReference type="ChEBI" id="CHEBI:52392"/>
    </reaction>
    <physiologicalReaction direction="left-to-right" evidence="9">
        <dbReference type="Rhea" id="RHEA:26133"/>
    </physiologicalReaction>
</comment>
<reference evidence="39" key="2">
    <citation type="submission" date="2025-09" db="UniProtKB">
        <authorList>
            <consortium name="Ensembl"/>
        </authorList>
    </citation>
    <scope>IDENTIFICATION</scope>
</reference>
<comment type="catalytic activity">
    <reaction evidence="15">
        <text>tetradecamide + H2O = tetradecanoate + NH4(+)</text>
        <dbReference type="Rhea" id="RHEA:62992"/>
        <dbReference type="ChEBI" id="CHEBI:15377"/>
        <dbReference type="ChEBI" id="CHEBI:28938"/>
        <dbReference type="ChEBI" id="CHEBI:30807"/>
        <dbReference type="ChEBI" id="CHEBI:137125"/>
    </reaction>
    <physiologicalReaction direction="left-to-right" evidence="15">
        <dbReference type="Rhea" id="RHEA:62993"/>
    </physiologicalReaction>
</comment>
<evidence type="ECO:0000256" key="15">
    <source>
        <dbReference type="ARBA" id="ARBA00050766"/>
    </source>
</evidence>
<comment type="catalytic activity">
    <reaction evidence="13">
        <text>(11Z,14Z)-eicosadienamide + H2O = (11Z,14Z)-eicosadienoate + NH4(+)</text>
        <dbReference type="Rhea" id="RHEA:63004"/>
        <dbReference type="ChEBI" id="CHEBI:15377"/>
        <dbReference type="ChEBI" id="CHEBI:28938"/>
        <dbReference type="ChEBI" id="CHEBI:77220"/>
        <dbReference type="ChEBI" id="CHEBI:146165"/>
    </reaction>
    <physiologicalReaction direction="left-to-right" evidence="13">
        <dbReference type="Rhea" id="RHEA:63005"/>
    </physiologicalReaction>
</comment>